<evidence type="ECO:0000313" key="1">
    <source>
        <dbReference type="EMBL" id="KAK7681964.1"/>
    </source>
</evidence>
<dbReference type="InterPro" id="IPR046670">
    <property type="entry name" value="DUF6540"/>
</dbReference>
<accession>A0AAW0FSD3</accession>
<reference evidence="1 2" key="1">
    <citation type="submission" date="2022-09" db="EMBL/GenBank/DDBJ databases">
        <authorList>
            <person name="Palmer J.M."/>
        </authorList>
    </citation>
    <scope>NUCLEOTIDE SEQUENCE [LARGE SCALE GENOMIC DNA]</scope>
    <source>
        <strain evidence="1 2">DSM 7382</strain>
    </source>
</reference>
<comment type="caution">
    <text evidence="1">The sequence shown here is derived from an EMBL/GenBank/DDBJ whole genome shotgun (WGS) entry which is preliminary data.</text>
</comment>
<protein>
    <submittedName>
        <fullName evidence="1">Uncharacterized protein</fullName>
    </submittedName>
</protein>
<gene>
    <name evidence="1" type="ORF">QCA50_014927</name>
</gene>
<keyword evidence="2" id="KW-1185">Reference proteome</keyword>
<dbReference type="AlphaFoldDB" id="A0AAW0FSD3"/>
<proteinExistence type="predicted"/>
<name>A0AAW0FSD3_9APHY</name>
<sequence length="200" mass="22479">MQASLLRSSLCRLILKFLPPDIIQSTTLLSLSPPFAMTDTLRNDGLYIVLYLTSFMQEQKFHWALYHHYRQTGDATQGYRYHIRTVGPGWIADHGPNSGVMGSFSLITVVYIGTISQAHVNQVATHASQFDAQLNQIPSMTCRVWTMMVLQSLVNGHLLRVGGTVDQIEAEMKEIGAEHENNAHLNVQPRPIRTSKYAIL</sequence>
<organism evidence="1 2">
    <name type="scientific">Cerrena zonata</name>
    <dbReference type="NCBI Taxonomy" id="2478898"/>
    <lineage>
        <taxon>Eukaryota</taxon>
        <taxon>Fungi</taxon>
        <taxon>Dikarya</taxon>
        <taxon>Basidiomycota</taxon>
        <taxon>Agaricomycotina</taxon>
        <taxon>Agaricomycetes</taxon>
        <taxon>Polyporales</taxon>
        <taxon>Cerrenaceae</taxon>
        <taxon>Cerrena</taxon>
    </lineage>
</organism>
<dbReference type="Proteomes" id="UP001385951">
    <property type="component" value="Unassembled WGS sequence"/>
</dbReference>
<dbReference type="Pfam" id="PF20174">
    <property type="entry name" value="DUF6540"/>
    <property type="match status" value="1"/>
</dbReference>
<evidence type="ECO:0000313" key="2">
    <source>
        <dbReference type="Proteomes" id="UP001385951"/>
    </source>
</evidence>
<dbReference type="EMBL" id="JASBNA010000038">
    <property type="protein sequence ID" value="KAK7681964.1"/>
    <property type="molecule type" value="Genomic_DNA"/>
</dbReference>